<feature type="compositionally biased region" description="Low complexity" evidence="7">
    <location>
        <begin position="735"/>
        <end position="750"/>
    </location>
</feature>
<protein>
    <recommendedName>
        <fullName evidence="1 6">Phosphoinositide phospholipase C</fullName>
        <ecNumber evidence="1 6">3.1.4.11</ecNumber>
    </recommendedName>
</protein>
<dbReference type="SUPFAM" id="SSF51695">
    <property type="entry name" value="PLC-like phosphodiesterases"/>
    <property type="match status" value="1"/>
</dbReference>
<feature type="region of interest" description="Disordered" evidence="7">
    <location>
        <begin position="488"/>
        <end position="551"/>
    </location>
</feature>
<dbReference type="InterPro" id="IPR000909">
    <property type="entry name" value="PLipase_C_PInositol-sp_X_dom"/>
</dbReference>
<evidence type="ECO:0000259" key="9">
    <source>
        <dbReference type="PROSITE" id="PS50008"/>
    </source>
</evidence>
<name>A0A5C3Q1Q2_9AGAR</name>
<sequence length="866" mass="96283">MMASASGIDIADALKNGIELIKVSEKKIKKAVFRINPDSGSITWESRKHGHVPIECIKELRFSDQASFDRDRLGIRSSTDPDPDTGYVLPEAFWTTIVYVFAGTSSSVKYHTLNVVAQSADDYALFHDTVKKLVDVRQGLMDGLGDEETREEVWERMYWKSTDGDGDERVGLKDVEKLCVRLGMRPAEAGIVKLFNSADKDTDGKLDREQFRAFVKMLKRRGDIEMIFQALSPNGEAIDFDTYQKFMRQTQKSTLDDGALLKVFHQYTNTKAGALPEDTQNPNATQPEAALPVATSMSLEQFSRFLLSKDNAPFSPHERTIWQDMTRPLSDYYLSSSHNTYLVGHQLVGVSTIEGYIRALLYSCRTVELDIYDGDSDADEPIVYHGKTFTSKVPVREICRAIKKYAFSTSPYAVIISAEVHCNVGQQDKIVSIMQEEFGDALVQAPVEGRPVIEVLPSPEDMKGKIMLKAKNIMIIATQEAAQLAEAKLVAQQADSDTSSSSEDEGADPNAPPPSGGVAKVKGFFRKAKSKTPFSSSSSKPSSDSSSPPKPKMSFALAGLLVYTVGIKCRGFSHRPGKSPYRPEHIFSLSESKANGMLKDGRGIGDLMRHNMKCLTRVYPKGLRVNSTNFEPNRYWAAGCQVVALNWQTFDIGYMMNMAMFKKNGRSGYVLKPSVLRDPELKGLKERTKHVFNVRVISAQQLPSPRDKEGEEVINLSSLDPVVEVVLHVPDWSHTPYDPSTTPSSTDSTPVVQEATTGTSTAPTKARTVSVRTHAIKNNGFNPVWEKDLELPFDVVGGREMMELIFVRFAVWKEGKGDDDDDVPLASYCVSLSSLEQGYRHLPLHDQHVAQFLFSTLFVKIEVKDV</sequence>
<evidence type="ECO:0000256" key="6">
    <source>
        <dbReference type="RuleBase" id="RU361133"/>
    </source>
</evidence>
<dbReference type="Gene3D" id="3.20.20.190">
    <property type="entry name" value="Phosphatidylinositol (PI) phosphodiesterase"/>
    <property type="match status" value="1"/>
</dbReference>
<feature type="region of interest" description="Disordered" evidence="7">
    <location>
        <begin position="734"/>
        <end position="766"/>
    </location>
</feature>
<feature type="compositionally biased region" description="Polar residues" evidence="7">
    <location>
        <begin position="754"/>
        <end position="763"/>
    </location>
</feature>
<dbReference type="Pfam" id="PF00168">
    <property type="entry name" value="C2"/>
    <property type="match status" value="1"/>
</dbReference>
<dbReference type="PRINTS" id="PR00390">
    <property type="entry name" value="PHPHLIPASEC"/>
</dbReference>
<dbReference type="InterPro" id="IPR002048">
    <property type="entry name" value="EF_hand_dom"/>
</dbReference>
<evidence type="ECO:0000256" key="1">
    <source>
        <dbReference type="ARBA" id="ARBA00012368"/>
    </source>
</evidence>
<dbReference type="EC" id="3.1.4.11" evidence="1 6"/>
<dbReference type="SMART" id="SM00148">
    <property type="entry name" value="PLCXc"/>
    <property type="match status" value="1"/>
</dbReference>
<gene>
    <name evidence="11" type="ORF">BDV98DRAFT_343346</name>
</gene>
<keyword evidence="4 6" id="KW-0443">Lipid metabolism</keyword>
<feature type="domain" description="EF-hand" evidence="10">
    <location>
        <begin position="186"/>
        <end position="221"/>
    </location>
</feature>
<dbReference type="GO" id="GO:0004435">
    <property type="term" value="F:phosphatidylinositol-4,5-bisphosphate phospholipase C activity"/>
    <property type="evidence" value="ECO:0007669"/>
    <property type="project" value="UniProtKB-EC"/>
</dbReference>
<dbReference type="PROSITE" id="PS50222">
    <property type="entry name" value="EF_HAND_2"/>
    <property type="match status" value="1"/>
</dbReference>
<dbReference type="InterPro" id="IPR000008">
    <property type="entry name" value="C2_dom"/>
</dbReference>
<organism evidence="11 12">
    <name type="scientific">Pterulicium gracile</name>
    <dbReference type="NCBI Taxonomy" id="1884261"/>
    <lineage>
        <taxon>Eukaryota</taxon>
        <taxon>Fungi</taxon>
        <taxon>Dikarya</taxon>
        <taxon>Basidiomycota</taxon>
        <taxon>Agaricomycotina</taxon>
        <taxon>Agaricomycetes</taxon>
        <taxon>Agaricomycetidae</taxon>
        <taxon>Agaricales</taxon>
        <taxon>Pleurotineae</taxon>
        <taxon>Pterulaceae</taxon>
        <taxon>Pterulicium</taxon>
    </lineage>
</organism>
<evidence type="ECO:0000256" key="7">
    <source>
        <dbReference type="SAM" id="MobiDB-lite"/>
    </source>
</evidence>
<dbReference type="CDD" id="cd00275">
    <property type="entry name" value="C2_PLC_like"/>
    <property type="match status" value="1"/>
</dbReference>
<keyword evidence="3 6" id="KW-0442">Lipid degradation</keyword>
<dbReference type="PANTHER" id="PTHR10336">
    <property type="entry name" value="PHOSPHOINOSITIDE-SPECIFIC PHOSPHOLIPASE C FAMILY PROTEIN"/>
    <property type="match status" value="1"/>
</dbReference>
<dbReference type="Proteomes" id="UP000305067">
    <property type="component" value="Unassembled WGS sequence"/>
</dbReference>
<keyword evidence="12" id="KW-1185">Reference proteome</keyword>
<evidence type="ECO:0000313" key="11">
    <source>
        <dbReference type="EMBL" id="TFK96034.1"/>
    </source>
</evidence>
<evidence type="ECO:0000259" key="10">
    <source>
        <dbReference type="PROSITE" id="PS50222"/>
    </source>
</evidence>
<reference evidence="11 12" key="1">
    <citation type="journal article" date="2019" name="Nat. Ecol. Evol.">
        <title>Megaphylogeny resolves global patterns of mushroom evolution.</title>
        <authorList>
            <person name="Varga T."/>
            <person name="Krizsan K."/>
            <person name="Foldi C."/>
            <person name="Dima B."/>
            <person name="Sanchez-Garcia M."/>
            <person name="Sanchez-Ramirez S."/>
            <person name="Szollosi G.J."/>
            <person name="Szarkandi J.G."/>
            <person name="Papp V."/>
            <person name="Albert L."/>
            <person name="Andreopoulos W."/>
            <person name="Angelini C."/>
            <person name="Antonin V."/>
            <person name="Barry K.W."/>
            <person name="Bougher N.L."/>
            <person name="Buchanan P."/>
            <person name="Buyck B."/>
            <person name="Bense V."/>
            <person name="Catcheside P."/>
            <person name="Chovatia M."/>
            <person name="Cooper J."/>
            <person name="Damon W."/>
            <person name="Desjardin D."/>
            <person name="Finy P."/>
            <person name="Geml J."/>
            <person name="Haridas S."/>
            <person name="Hughes K."/>
            <person name="Justo A."/>
            <person name="Karasinski D."/>
            <person name="Kautmanova I."/>
            <person name="Kiss B."/>
            <person name="Kocsube S."/>
            <person name="Kotiranta H."/>
            <person name="LaButti K.M."/>
            <person name="Lechner B.E."/>
            <person name="Liimatainen K."/>
            <person name="Lipzen A."/>
            <person name="Lukacs Z."/>
            <person name="Mihaltcheva S."/>
            <person name="Morgado L.N."/>
            <person name="Niskanen T."/>
            <person name="Noordeloos M.E."/>
            <person name="Ohm R.A."/>
            <person name="Ortiz-Santana B."/>
            <person name="Ovrebo C."/>
            <person name="Racz N."/>
            <person name="Riley R."/>
            <person name="Savchenko A."/>
            <person name="Shiryaev A."/>
            <person name="Soop K."/>
            <person name="Spirin V."/>
            <person name="Szebenyi C."/>
            <person name="Tomsovsky M."/>
            <person name="Tulloss R.E."/>
            <person name="Uehling J."/>
            <person name="Grigoriev I.V."/>
            <person name="Vagvolgyi C."/>
            <person name="Papp T."/>
            <person name="Martin F.M."/>
            <person name="Miettinen O."/>
            <person name="Hibbett D.S."/>
            <person name="Nagy L.G."/>
        </authorList>
    </citation>
    <scope>NUCLEOTIDE SEQUENCE [LARGE SCALE GENOMIC DNA]</scope>
    <source>
        <strain evidence="11 12">CBS 309.79</strain>
    </source>
</reference>
<dbReference type="InterPro" id="IPR001192">
    <property type="entry name" value="PI-PLC_fam"/>
</dbReference>
<dbReference type="CDD" id="cd08598">
    <property type="entry name" value="PI-PLC1c_yeast"/>
    <property type="match status" value="1"/>
</dbReference>
<dbReference type="GO" id="GO:0051209">
    <property type="term" value="P:release of sequestered calcium ion into cytosol"/>
    <property type="evidence" value="ECO:0007669"/>
    <property type="project" value="TreeGrafter"/>
</dbReference>
<evidence type="ECO:0000256" key="2">
    <source>
        <dbReference type="ARBA" id="ARBA00022801"/>
    </source>
</evidence>
<comment type="catalytic activity">
    <reaction evidence="6">
        <text>a 1,2-diacyl-sn-glycero-3-phospho-(1D-myo-inositol-4,5-bisphosphate) + H2O = 1D-myo-inositol 1,4,5-trisphosphate + a 1,2-diacyl-sn-glycerol + H(+)</text>
        <dbReference type="Rhea" id="RHEA:33179"/>
        <dbReference type="ChEBI" id="CHEBI:15377"/>
        <dbReference type="ChEBI" id="CHEBI:15378"/>
        <dbReference type="ChEBI" id="CHEBI:17815"/>
        <dbReference type="ChEBI" id="CHEBI:58456"/>
        <dbReference type="ChEBI" id="CHEBI:203600"/>
        <dbReference type="EC" id="3.1.4.11"/>
    </reaction>
</comment>
<dbReference type="SMART" id="SM00239">
    <property type="entry name" value="C2"/>
    <property type="match status" value="1"/>
</dbReference>
<dbReference type="GO" id="GO:0048015">
    <property type="term" value="P:phosphatidylinositol-mediated signaling"/>
    <property type="evidence" value="ECO:0007669"/>
    <property type="project" value="TreeGrafter"/>
</dbReference>
<feature type="compositionally biased region" description="Low complexity" evidence="7">
    <location>
        <begin position="531"/>
        <end position="547"/>
    </location>
</feature>
<keyword evidence="5" id="KW-0807">Transducer</keyword>
<dbReference type="Gene3D" id="2.30.29.30">
    <property type="entry name" value="Pleckstrin-homology domain (PH domain)/Phosphotyrosine-binding domain (PTB)"/>
    <property type="match status" value="1"/>
</dbReference>
<feature type="domain" description="PI-PLC Y-box" evidence="9">
    <location>
        <begin position="557"/>
        <end position="677"/>
    </location>
</feature>
<dbReference type="PROSITE" id="PS50004">
    <property type="entry name" value="C2"/>
    <property type="match status" value="1"/>
</dbReference>
<evidence type="ECO:0000256" key="5">
    <source>
        <dbReference type="ARBA" id="ARBA00023224"/>
    </source>
</evidence>
<dbReference type="OrthoDB" id="269822at2759"/>
<dbReference type="Gene3D" id="2.60.40.150">
    <property type="entry name" value="C2 domain"/>
    <property type="match status" value="1"/>
</dbReference>
<evidence type="ECO:0000313" key="12">
    <source>
        <dbReference type="Proteomes" id="UP000305067"/>
    </source>
</evidence>
<dbReference type="STRING" id="1884261.A0A5C3Q1Q2"/>
<evidence type="ECO:0000256" key="4">
    <source>
        <dbReference type="ARBA" id="ARBA00023098"/>
    </source>
</evidence>
<accession>A0A5C3Q1Q2</accession>
<dbReference type="Gene3D" id="1.10.238.10">
    <property type="entry name" value="EF-hand"/>
    <property type="match status" value="2"/>
</dbReference>
<feature type="domain" description="C2" evidence="8">
    <location>
        <begin position="667"/>
        <end position="846"/>
    </location>
</feature>
<dbReference type="GO" id="GO:0016042">
    <property type="term" value="P:lipid catabolic process"/>
    <property type="evidence" value="ECO:0007669"/>
    <property type="project" value="UniProtKB-KW"/>
</dbReference>
<dbReference type="AlphaFoldDB" id="A0A5C3Q1Q2"/>
<dbReference type="InterPro" id="IPR017946">
    <property type="entry name" value="PLC-like_Pdiesterase_TIM-brl"/>
</dbReference>
<dbReference type="PROSITE" id="PS50007">
    <property type="entry name" value="PIPLC_X_DOMAIN"/>
    <property type="match status" value="1"/>
</dbReference>
<dbReference type="PANTHER" id="PTHR10336:SF36">
    <property type="entry name" value="1-PHOSPHATIDYLINOSITOL 4,5-BISPHOSPHATE PHOSPHODIESTERASE BETA-4"/>
    <property type="match status" value="1"/>
</dbReference>
<proteinExistence type="predicted"/>
<dbReference type="Pfam" id="PF00388">
    <property type="entry name" value="PI-PLC-X"/>
    <property type="match status" value="1"/>
</dbReference>
<dbReference type="InterPro" id="IPR035892">
    <property type="entry name" value="C2_domain_sf"/>
</dbReference>
<dbReference type="SUPFAM" id="SSF49562">
    <property type="entry name" value="C2 domain (Calcium/lipid-binding domain, CaLB)"/>
    <property type="match status" value="1"/>
</dbReference>
<dbReference type="SMART" id="SM00149">
    <property type="entry name" value="PLCYc"/>
    <property type="match status" value="1"/>
</dbReference>
<dbReference type="PROSITE" id="PS50008">
    <property type="entry name" value="PIPLC_Y_DOMAIN"/>
    <property type="match status" value="1"/>
</dbReference>
<dbReference type="SUPFAM" id="SSF50729">
    <property type="entry name" value="PH domain-like"/>
    <property type="match status" value="1"/>
</dbReference>
<evidence type="ECO:0000256" key="3">
    <source>
        <dbReference type="ARBA" id="ARBA00022963"/>
    </source>
</evidence>
<keyword evidence="2 6" id="KW-0378">Hydrolase</keyword>
<dbReference type="InterPro" id="IPR011993">
    <property type="entry name" value="PH-like_dom_sf"/>
</dbReference>
<dbReference type="InterPro" id="IPR001711">
    <property type="entry name" value="PLipase_C_Pinositol-sp_Y"/>
</dbReference>
<dbReference type="InterPro" id="IPR011992">
    <property type="entry name" value="EF-hand-dom_pair"/>
</dbReference>
<evidence type="ECO:0000259" key="8">
    <source>
        <dbReference type="PROSITE" id="PS50004"/>
    </source>
</evidence>
<dbReference type="SUPFAM" id="SSF47473">
    <property type="entry name" value="EF-hand"/>
    <property type="match status" value="1"/>
</dbReference>
<dbReference type="EMBL" id="ML178868">
    <property type="protein sequence ID" value="TFK96034.1"/>
    <property type="molecule type" value="Genomic_DNA"/>
</dbReference>
<dbReference type="Pfam" id="PF00387">
    <property type="entry name" value="PI-PLC-Y"/>
    <property type="match status" value="1"/>
</dbReference>
<dbReference type="GO" id="GO:0005509">
    <property type="term" value="F:calcium ion binding"/>
    <property type="evidence" value="ECO:0007669"/>
    <property type="project" value="InterPro"/>
</dbReference>